<name>A0A0M3HN84_ASCLU</name>
<evidence type="ECO:0000313" key="1">
    <source>
        <dbReference type="Proteomes" id="UP000036681"/>
    </source>
</evidence>
<sequence length="56" mass="6414">MSDKAIKNNLKVKGNMSLPTVNGNLSLKSVKIYQKCKFFVLRSIQPCCHVVRCIMW</sequence>
<organism evidence="1 2">
    <name type="scientific">Ascaris lumbricoides</name>
    <name type="common">Giant roundworm</name>
    <dbReference type="NCBI Taxonomy" id="6252"/>
    <lineage>
        <taxon>Eukaryota</taxon>
        <taxon>Metazoa</taxon>
        <taxon>Ecdysozoa</taxon>
        <taxon>Nematoda</taxon>
        <taxon>Chromadorea</taxon>
        <taxon>Rhabditida</taxon>
        <taxon>Spirurina</taxon>
        <taxon>Ascaridomorpha</taxon>
        <taxon>Ascaridoidea</taxon>
        <taxon>Ascarididae</taxon>
        <taxon>Ascaris</taxon>
    </lineage>
</organism>
<evidence type="ECO:0000313" key="2">
    <source>
        <dbReference type="WBParaSite" id="ALUE_0000310601-mRNA-1"/>
    </source>
</evidence>
<dbReference type="WBParaSite" id="ALUE_0000310601-mRNA-1">
    <property type="protein sequence ID" value="ALUE_0000310601-mRNA-1"/>
    <property type="gene ID" value="ALUE_0000310601"/>
</dbReference>
<accession>A0A0M3HN84</accession>
<dbReference type="AlphaFoldDB" id="A0A0M3HN84"/>
<protein>
    <submittedName>
        <fullName evidence="2">Uncharacterized protein</fullName>
    </submittedName>
</protein>
<proteinExistence type="predicted"/>
<keyword evidence="1" id="KW-1185">Reference proteome</keyword>
<dbReference type="Proteomes" id="UP000036681">
    <property type="component" value="Unplaced"/>
</dbReference>
<reference evidence="2" key="1">
    <citation type="submission" date="2017-02" db="UniProtKB">
        <authorList>
            <consortium name="WormBaseParasite"/>
        </authorList>
    </citation>
    <scope>IDENTIFICATION</scope>
</reference>